<evidence type="ECO:0000313" key="1">
    <source>
        <dbReference type="EMBL" id="SHD75724.1"/>
    </source>
</evidence>
<sequence length="105" mass="12067">MEDTNKPEDFLAEILDYNDSKIYNFMINASNQANLTGNNNISPTQLSSIFVIINPYYIEKLNIEGLNLDIKMNENNIVSINKKNYEMIEIEPGIKVFGICKEDKE</sequence>
<dbReference type="AlphaFoldDB" id="M1ZLH1"/>
<dbReference type="EMBL" id="LT669839">
    <property type="protein sequence ID" value="SHD75724.1"/>
    <property type="molecule type" value="Genomic_DNA"/>
</dbReference>
<dbReference type="Proteomes" id="UP000245423">
    <property type="component" value="Chromosome 1"/>
</dbReference>
<dbReference type="OrthoDB" id="1707872at2"/>
<name>M1ZLH1_9FIRM</name>
<dbReference type="RefSeq" id="WP_005587465.1">
    <property type="nucleotide sequence ID" value="NZ_LT669839.1"/>
</dbReference>
<gene>
    <name evidence="1" type="ORF">CUESP1_0333</name>
</gene>
<organism evidence="1 2">
    <name type="scientific">[Clostridium] ultunense Esp</name>
    <dbReference type="NCBI Taxonomy" id="1288971"/>
    <lineage>
        <taxon>Bacteria</taxon>
        <taxon>Bacillati</taxon>
        <taxon>Bacillota</taxon>
        <taxon>Tissierellia</taxon>
        <taxon>Tissierellales</taxon>
        <taxon>Tepidimicrobiaceae</taxon>
        <taxon>Schnuerera</taxon>
    </lineage>
</organism>
<evidence type="ECO:0000313" key="2">
    <source>
        <dbReference type="Proteomes" id="UP000245423"/>
    </source>
</evidence>
<accession>M1ZLH1</accession>
<keyword evidence="2" id="KW-1185">Reference proteome</keyword>
<dbReference type="HOGENOM" id="CLU_2231972_0_0_9"/>
<protein>
    <submittedName>
        <fullName evidence="1">Uncharacterized protein</fullName>
    </submittedName>
</protein>
<proteinExistence type="predicted"/>
<reference evidence="1 2" key="1">
    <citation type="submission" date="2016-11" db="EMBL/GenBank/DDBJ databases">
        <authorList>
            <person name="Manzoor S."/>
        </authorList>
    </citation>
    <scope>NUCLEOTIDE SEQUENCE [LARGE SCALE GENOMIC DNA]</scope>
    <source>
        <strain evidence="1">Clostridium ultunense strain Esp</strain>
    </source>
</reference>